<name>A0A6C0HEH1_9ZZZZ</name>
<reference evidence="1" key="1">
    <citation type="journal article" date="2020" name="Nature">
        <title>Giant virus diversity and host interactions through global metagenomics.</title>
        <authorList>
            <person name="Schulz F."/>
            <person name="Roux S."/>
            <person name="Paez-Espino D."/>
            <person name="Jungbluth S."/>
            <person name="Walsh D.A."/>
            <person name="Denef V.J."/>
            <person name="McMahon K.D."/>
            <person name="Konstantinidis K.T."/>
            <person name="Eloe-Fadrosh E.A."/>
            <person name="Kyrpides N.C."/>
            <person name="Woyke T."/>
        </authorList>
    </citation>
    <scope>NUCLEOTIDE SEQUENCE</scope>
    <source>
        <strain evidence="1">GVMAG-M-3300023179-91</strain>
    </source>
</reference>
<protein>
    <submittedName>
        <fullName evidence="1">Uncharacterized protein</fullName>
    </submittedName>
</protein>
<dbReference type="AlphaFoldDB" id="A0A6C0HEH1"/>
<evidence type="ECO:0000313" key="1">
    <source>
        <dbReference type="EMBL" id="QHT78413.1"/>
    </source>
</evidence>
<dbReference type="EMBL" id="MN739931">
    <property type="protein sequence ID" value="QHT78413.1"/>
    <property type="molecule type" value="Genomic_DNA"/>
</dbReference>
<organism evidence="1">
    <name type="scientific">viral metagenome</name>
    <dbReference type="NCBI Taxonomy" id="1070528"/>
    <lineage>
        <taxon>unclassified sequences</taxon>
        <taxon>metagenomes</taxon>
        <taxon>organismal metagenomes</taxon>
    </lineage>
</organism>
<proteinExistence type="predicted"/>
<accession>A0A6C0HEH1</accession>
<sequence length="54" mass="6253">MKKSAAVMCPITMYPRTLVTAKNRIKYNTYLLVSTFDTELGTFIYIYNALNKKI</sequence>